<evidence type="ECO:0000256" key="4">
    <source>
        <dbReference type="HAMAP-Rule" id="MF_01369"/>
    </source>
</evidence>
<protein>
    <recommendedName>
        <fullName evidence="4">Large ribosomal subunit protein uL23</fullName>
    </recommendedName>
</protein>
<dbReference type="Pfam" id="PF00276">
    <property type="entry name" value="Ribosomal_L23"/>
    <property type="match status" value="1"/>
</dbReference>
<evidence type="ECO:0000256" key="2">
    <source>
        <dbReference type="ARBA" id="ARBA00022980"/>
    </source>
</evidence>
<comment type="function">
    <text evidence="4">One of the early assembly proteins it binds 23S rRNA. One of the proteins that surrounds the polypeptide exit tunnel on the outside of the ribosome. Forms the main docking site for trigger factor binding to the ribosome.</text>
</comment>
<gene>
    <name evidence="4" type="primary">rplW</name>
    <name evidence="5" type="ORF">FYJ29_07200</name>
</gene>
<keyword evidence="6" id="KW-1185">Reference proteome</keyword>
<comment type="caution">
    <text evidence="5">The sequence shown here is derived from an EMBL/GenBank/DDBJ whole genome shotgun (WGS) entry which is preliminary data.</text>
</comment>
<dbReference type="RefSeq" id="WP_154328618.1">
    <property type="nucleotide sequence ID" value="NZ_CP045696.1"/>
</dbReference>
<keyword evidence="2 4" id="KW-0689">Ribosomal protein</keyword>
<organism evidence="5 6">
    <name type="scientific">Sodaliphilus pleomorphus</name>
    <dbReference type="NCBI Taxonomy" id="2606626"/>
    <lineage>
        <taxon>Bacteria</taxon>
        <taxon>Pseudomonadati</taxon>
        <taxon>Bacteroidota</taxon>
        <taxon>Bacteroidia</taxon>
        <taxon>Bacteroidales</taxon>
        <taxon>Muribaculaceae</taxon>
        <taxon>Sodaliphilus</taxon>
    </lineage>
</organism>
<proteinExistence type="inferred from homology"/>
<dbReference type="InterPro" id="IPR012677">
    <property type="entry name" value="Nucleotide-bd_a/b_plait_sf"/>
</dbReference>
<dbReference type="HAMAP" id="MF_01369_B">
    <property type="entry name" value="Ribosomal_uL23_B"/>
    <property type="match status" value="1"/>
</dbReference>
<keyword evidence="4" id="KW-0694">RNA-binding</keyword>
<dbReference type="SUPFAM" id="SSF54189">
    <property type="entry name" value="Ribosomal proteins S24e, L23 and L15e"/>
    <property type="match status" value="1"/>
</dbReference>
<dbReference type="Gene3D" id="3.30.70.330">
    <property type="match status" value="1"/>
</dbReference>
<dbReference type="InterPro" id="IPR013025">
    <property type="entry name" value="Ribosomal_uL23-like"/>
</dbReference>
<sequence length="96" mass="10906">MDIMIKPIVTEKANAISEKNNRYSFSVSPDANKYQIKDMVEKLYDVKVTGVSTMNYDGKKKMRYTKRGIQRGKVAAFKKAVVTVAEGQTIDFYSNI</sequence>
<dbReference type="Proteomes" id="UP000483362">
    <property type="component" value="Unassembled WGS sequence"/>
</dbReference>
<evidence type="ECO:0000313" key="5">
    <source>
        <dbReference type="EMBL" id="MSS17541.1"/>
    </source>
</evidence>
<dbReference type="AlphaFoldDB" id="A0A6L5XBB9"/>
<dbReference type="InterPro" id="IPR012678">
    <property type="entry name" value="Ribosomal_uL23/eL15/eS24_sf"/>
</dbReference>
<dbReference type="GO" id="GO:0005840">
    <property type="term" value="C:ribosome"/>
    <property type="evidence" value="ECO:0007669"/>
    <property type="project" value="UniProtKB-KW"/>
</dbReference>
<reference evidence="5 6" key="1">
    <citation type="submission" date="2019-08" db="EMBL/GenBank/DDBJ databases">
        <title>In-depth cultivation of the pig gut microbiome towards novel bacterial diversity and tailored functional studies.</title>
        <authorList>
            <person name="Wylensek D."/>
            <person name="Hitch T.C.A."/>
            <person name="Clavel T."/>
        </authorList>
    </citation>
    <scope>NUCLEOTIDE SEQUENCE [LARGE SCALE GENOMIC DNA]</scope>
    <source>
        <strain evidence="5 6">Oil-RF-744-WCA-WT-10</strain>
    </source>
</reference>
<accession>A0A6L5XBB9</accession>
<dbReference type="GO" id="GO:0019843">
    <property type="term" value="F:rRNA binding"/>
    <property type="evidence" value="ECO:0007669"/>
    <property type="project" value="UniProtKB-UniRule"/>
</dbReference>
<evidence type="ECO:0000313" key="6">
    <source>
        <dbReference type="Proteomes" id="UP000483362"/>
    </source>
</evidence>
<dbReference type="GO" id="GO:0006412">
    <property type="term" value="P:translation"/>
    <property type="evidence" value="ECO:0007669"/>
    <property type="project" value="UniProtKB-UniRule"/>
</dbReference>
<dbReference type="GO" id="GO:1990904">
    <property type="term" value="C:ribonucleoprotein complex"/>
    <property type="evidence" value="ECO:0007669"/>
    <property type="project" value="UniProtKB-KW"/>
</dbReference>
<dbReference type="GO" id="GO:0003735">
    <property type="term" value="F:structural constituent of ribosome"/>
    <property type="evidence" value="ECO:0007669"/>
    <property type="project" value="InterPro"/>
</dbReference>
<dbReference type="NCBIfam" id="NF004363">
    <property type="entry name" value="PRK05738.2-4"/>
    <property type="match status" value="1"/>
</dbReference>
<dbReference type="EMBL" id="VULT01000009">
    <property type="protein sequence ID" value="MSS17541.1"/>
    <property type="molecule type" value="Genomic_DNA"/>
</dbReference>
<name>A0A6L5XBB9_9BACT</name>
<keyword evidence="4" id="KW-0699">rRNA-binding</keyword>
<comment type="subunit">
    <text evidence="4">Part of the 50S ribosomal subunit. Contacts protein L29, and trigger factor when it is bound to the ribosome.</text>
</comment>
<dbReference type="PANTHER" id="PTHR11620">
    <property type="entry name" value="60S RIBOSOMAL PROTEIN L23A"/>
    <property type="match status" value="1"/>
</dbReference>
<comment type="similarity">
    <text evidence="1 4">Belongs to the universal ribosomal protein uL23 family.</text>
</comment>
<keyword evidence="3 4" id="KW-0687">Ribonucleoprotein</keyword>
<evidence type="ECO:0000256" key="1">
    <source>
        <dbReference type="ARBA" id="ARBA00006700"/>
    </source>
</evidence>
<evidence type="ECO:0000256" key="3">
    <source>
        <dbReference type="ARBA" id="ARBA00023274"/>
    </source>
</evidence>